<evidence type="ECO:0000313" key="1">
    <source>
        <dbReference type="EMBL" id="KAJ8903026.1"/>
    </source>
</evidence>
<sequence>MNREALNFALVNGMSPTPSSDTLFNPNDPKTKEDIMRISIQYLIRKDKTRASSNRFHLHGDITRCGEPPRRCYTDKEPDLK</sequence>
<reference evidence="1 2" key="1">
    <citation type="journal article" date="2023" name="Nat. Commun.">
        <title>Origin of minicircular mitochondrial genomes in red algae.</title>
        <authorList>
            <person name="Lee Y."/>
            <person name="Cho C.H."/>
            <person name="Lee Y.M."/>
            <person name="Park S.I."/>
            <person name="Yang J.H."/>
            <person name="West J.A."/>
            <person name="Bhattacharya D."/>
            <person name="Yoon H.S."/>
        </authorList>
    </citation>
    <scope>NUCLEOTIDE SEQUENCE [LARGE SCALE GENOMIC DNA]</scope>
    <source>
        <strain evidence="1 2">CCMP1338</strain>
        <tissue evidence="1">Whole cell</tissue>
    </source>
</reference>
<name>A0AAV8UR12_9RHOD</name>
<dbReference type="EMBL" id="JAMWBK010000008">
    <property type="protein sequence ID" value="KAJ8903026.1"/>
    <property type="molecule type" value="Genomic_DNA"/>
</dbReference>
<keyword evidence="2" id="KW-1185">Reference proteome</keyword>
<accession>A0AAV8UR12</accession>
<proteinExistence type="predicted"/>
<dbReference type="Proteomes" id="UP001157974">
    <property type="component" value="Unassembled WGS sequence"/>
</dbReference>
<organism evidence="1 2">
    <name type="scientific">Rhodosorus marinus</name>
    <dbReference type="NCBI Taxonomy" id="101924"/>
    <lineage>
        <taxon>Eukaryota</taxon>
        <taxon>Rhodophyta</taxon>
        <taxon>Stylonematophyceae</taxon>
        <taxon>Stylonematales</taxon>
        <taxon>Stylonemataceae</taxon>
        <taxon>Rhodosorus</taxon>
    </lineage>
</organism>
<comment type="caution">
    <text evidence="1">The sequence shown here is derived from an EMBL/GenBank/DDBJ whole genome shotgun (WGS) entry which is preliminary data.</text>
</comment>
<dbReference type="AlphaFoldDB" id="A0AAV8UR12"/>
<protein>
    <submittedName>
        <fullName evidence="1">Uncharacterized protein</fullName>
    </submittedName>
</protein>
<evidence type="ECO:0000313" key="2">
    <source>
        <dbReference type="Proteomes" id="UP001157974"/>
    </source>
</evidence>
<gene>
    <name evidence="1" type="ORF">NDN08_006341</name>
</gene>